<dbReference type="Proteomes" id="UP000297891">
    <property type="component" value="Unassembled WGS sequence"/>
</dbReference>
<organism evidence="5 6">
    <name type="scientific">Leptospira brenneri</name>
    <dbReference type="NCBI Taxonomy" id="2023182"/>
    <lineage>
        <taxon>Bacteria</taxon>
        <taxon>Pseudomonadati</taxon>
        <taxon>Spirochaetota</taxon>
        <taxon>Spirochaetia</taxon>
        <taxon>Leptospirales</taxon>
        <taxon>Leptospiraceae</taxon>
        <taxon>Leptospira</taxon>
    </lineage>
</organism>
<dbReference type="PANTHER" id="PTHR46796">
    <property type="entry name" value="HTH-TYPE TRANSCRIPTIONAL ACTIVATOR RHAS-RELATED"/>
    <property type="match status" value="1"/>
</dbReference>
<keyword evidence="3" id="KW-0804">Transcription</keyword>
<gene>
    <name evidence="5" type="ORF">EHQ30_03505</name>
</gene>
<sequence>MEPTVIEYKPQTQLTRYVESYLLIQCDENFSKSIIPHHSFVLTIKLKGNHHYRMNSDFDSLPTISLSGLRKTVKHNALSKGSEIIIVKFQPWGAFSFFNRPMYELNQIGTSGYELFNKMDLDELQSRLQEARDNRLKIEQLENFLLRAVKNQNINPRIVESISQMKASQGKIKIQEIASIVNLSVDTFEKKFREITGVTPKRISSIIRMSSVVREIPKYTSFTRLAYDFGYFDQSHFIKEFKSFTGKTPTQFLV</sequence>
<evidence type="ECO:0000259" key="4">
    <source>
        <dbReference type="PROSITE" id="PS01124"/>
    </source>
</evidence>
<dbReference type="Gene3D" id="1.10.10.60">
    <property type="entry name" value="Homeodomain-like"/>
    <property type="match status" value="1"/>
</dbReference>
<comment type="caution">
    <text evidence="5">The sequence shown here is derived from an EMBL/GenBank/DDBJ whole genome shotgun (WGS) entry which is preliminary data.</text>
</comment>
<dbReference type="EMBL" id="RQFP01000001">
    <property type="protein sequence ID" value="TGK97147.1"/>
    <property type="molecule type" value="Genomic_DNA"/>
</dbReference>
<reference evidence="5" key="1">
    <citation type="journal article" date="2019" name="PLoS Negl. Trop. Dis.">
        <title>Revisiting the worldwide diversity of Leptospira species in the environment.</title>
        <authorList>
            <person name="Vincent A.T."/>
            <person name="Schiettekatte O."/>
            <person name="Bourhy P."/>
            <person name="Veyrier F.J."/>
            <person name="Picardeau M."/>
        </authorList>
    </citation>
    <scope>NUCLEOTIDE SEQUENCE [LARGE SCALE GENOMIC DNA]</scope>
    <source>
        <strain evidence="5">201800277</strain>
    </source>
</reference>
<dbReference type="SMART" id="SM00342">
    <property type="entry name" value="HTH_ARAC"/>
    <property type="match status" value="1"/>
</dbReference>
<dbReference type="Pfam" id="PF12833">
    <property type="entry name" value="HTH_18"/>
    <property type="match status" value="1"/>
</dbReference>
<dbReference type="InterPro" id="IPR046532">
    <property type="entry name" value="DUF6597"/>
</dbReference>
<protein>
    <submittedName>
        <fullName evidence="5">Helix-turn-helix domain-containing protein</fullName>
    </submittedName>
</protein>
<dbReference type="Pfam" id="PF20240">
    <property type="entry name" value="DUF6597"/>
    <property type="match status" value="1"/>
</dbReference>
<name>A0A2M9Y737_9LEPT</name>
<dbReference type="InterPro" id="IPR009057">
    <property type="entry name" value="Homeodomain-like_sf"/>
</dbReference>
<keyword evidence="1" id="KW-0805">Transcription regulation</keyword>
<keyword evidence="2" id="KW-0238">DNA-binding</keyword>
<dbReference type="SUPFAM" id="SSF46689">
    <property type="entry name" value="Homeodomain-like"/>
    <property type="match status" value="1"/>
</dbReference>
<dbReference type="GO" id="GO:0043565">
    <property type="term" value="F:sequence-specific DNA binding"/>
    <property type="evidence" value="ECO:0007669"/>
    <property type="project" value="InterPro"/>
</dbReference>
<dbReference type="PROSITE" id="PS00041">
    <property type="entry name" value="HTH_ARAC_FAMILY_1"/>
    <property type="match status" value="2"/>
</dbReference>
<dbReference type="GO" id="GO:0003700">
    <property type="term" value="F:DNA-binding transcription factor activity"/>
    <property type="evidence" value="ECO:0007669"/>
    <property type="project" value="InterPro"/>
</dbReference>
<evidence type="ECO:0000313" key="6">
    <source>
        <dbReference type="Proteomes" id="UP000297891"/>
    </source>
</evidence>
<dbReference type="PANTHER" id="PTHR46796:SF13">
    <property type="entry name" value="HTH-TYPE TRANSCRIPTIONAL ACTIVATOR RHAS"/>
    <property type="match status" value="1"/>
</dbReference>
<dbReference type="InterPro" id="IPR050204">
    <property type="entry name" value="AraC_XylS_family_regulators"/>
</dbReference>
<accession>A0A2M9Y737</accession>
<dbReference type="OrthoDB" id="323290at2"/>
<proteinExistence type="predicted"/>
<dbReference type="PROSITE" id="PS01124">
    <property type="entry name" value="HTH_ARAC_FAMILY_2"/>
    <property type="match status" value="1"/>
</dbReference>
<feature type="domain" description="HTH araC/xylS-type" evidence="4">
    <location>
        <begin position="156"/>
        <end position="254"/>
    </location>
</feature>
<dbReference type="AlphaFoldDB" id="A0A2M9Y737"/>
<evidence type="ECO:0000313" key="5">
    <source>
        <dbReference type="EMBL" id="TGK97147.1"/>
    </source>
</evidence>
<dbReference type="InterPro" id="IPR018060">
    <property type="entry name" value="HTH_AraC"/>
</dbReference>
<dbReference type="InterPro" id="IPR018062">
    <property type="entry name" value="HTH_AraC-typ_CS"/>
</dbReference>
<keyword evidence="6" id="KW-1185">Reference proteome</keyword>
<evidence type="ECO:0000256" key="2">
    <source>
        <dbReference type="ARBA" id="ARBA00023125"/>
    </source>
</evidence>
<evidence type="ECO:0000256" key="3">
    <source>
        <dbReference type="ARBA" id="ARBA00023163"/>
    </source>
</evidence>
<evidence type="ECO:0000256" key="1">
    <source>
        <dbReference type="ARBA" id="ARBA00023015"/>
    </source>
</evidence>